<dbReference type="InterPro" id="IPR009072">
    <property type="entry name" value="Histone-fold"/>
</dbReference>
<evidence type="ECO:0000256" key="7">
    <source>
        <dbReference type="SAM" id="MobiDB-lite"/>
    </source>
</evidence>
<dbReference type="PANTHER" id="PTHR10221:SF9">
    <property type="entry name" value="TRANSCRIPTION INITIATION FACTOR TFIID SUBUNIT 6"/>
    <property type="match status" value="1"/>
</dbReference>
<dbReference type="GO" id="GO:0000124">
    <property type="term" value="C:SAGA complex"/>
    <property type="evidence" value="ECO:0007669"/>
    <property type="project" value="InterPro"/>
</dbReference>
<comment type="similarity">
    <text evidence="2">Belongs to the TAF6 family.</text>
</comment>
<keyword evidence="10" id="KW-1185">Reference proteome</keyword>
<evidence type="ECO:0000313" key="9">
    <source>
        <dbReference type="EMBL" id="KAJ6225521.1"/>
    </source>
</evidence>
<keyword evidence="5" id="KW-0539">Nucleus</keyword>
<sequence length="1007" mass="114364">MIKGAINQQSSKNRLSSTSKNVNNFEKSNRDNVGVVAHFGADSVKMIAESIGIPNLADDAARFLADDITMRLKCVVQDAAKYASHSRRSQVSSGDIENSLKNKNISPMFGFTDGELMPFRYASGGGRELFFQEEKDVELSEVVNIASLARIPQDVSLKSHWLSIDGVQPAIPDNPPPLSKDRLRIESIDPSLVLKMQSSNSAIAKGNQKFISQKKRKMVEVIKVKQYATHELSVEQQLYYKEITEACVGSDENRRSEALQSMTYDSGLHQMLPRFCTFISEGVKVNVVQNNLALLIYLMRMVKALLDNHNLYIEKYLHEIIPAVMTCIVSKQLCLRPEQDNHWALRDFGARLLAQICRNFNTNTNNIQVRVTQLLSQSLDKERIALPSLYGAISCLCEMGSEVQRTFLLRRLKSIGERLRMNIEGNVSAASVAADHLRSLISRTIPVTLKNLRHPPDILEEYKNDYGYLGPLLHAESQIRIYQRRTIKKRFPDFLDKNGGRFMELFSAWVCEDIGKDVSAKSENTQKSITVEVDADNSKRALRVSAMDEIIKKGTEQYQFEHFIPVPYYTLHLTVTYPSLFTLFNQLVPYLLAGIPLTVRCNAETAVLVSYISYLLKCSGIPEGVFNQIIDFEATNTRQTVSFVLLESADIDSAINNILECPLIYGLTTVRVFVHESLKKNVQQVLKQKFSCQYDNGKLFQESESFPGFDYVPKIDYDALDFEGFHSGIGLFYYRSESEVVKMLNHLRGIKSMSIWSENFYIAYKMSQDIRSCKYITINSGIEAASDVYSFGWQYELVYCTKISNDLETFSDGINPSWSRLSTVNRWQTVNSMLDSLQLLNTDTIKFALQRTMKVIEEDTLANKMSIVNYQPIGKIAVQLNELDTFDGTALLLFGLNALLFGNSLLLIGKENNAQLAIWKQIENYLIDKNFDKLVSTIGYFPSVPVTFYGVTQIIDKNSKSSYNYYVKGLFIDQNHFQEKYYGRLLRRISSTVVVTLTEYEMAKLIE</sequence>
<dbReference type="AlphaFoldDB" id="A0A9Q0RTL0"/>
<dbReference type="FunFam" id="1.25.40.770:FF:000001">
    <property type="entry name" value="Transcription initiation factor TFIID subunit 6"/>
    <property type="match status" value="1"/>
</dbReference>
<organism evidence="9 10">
    <name type="scientific">Blomia tropicalis</name>
    <name type="common">Mite</name>
    <dbReference type="NCBI Taxonomy" id="40697"/>
    <lineage>
        <taxon>Eukaryota</taxon>
        <taxon>Metazoa</taxon>
        <taxon>Ecdysozoa</taxon>
        <taxon>Arthropoda</taxon>
        <taxon>Chelicerata</taxon>
        <taxon>Arachnida</taxon>
        <taxon>Acari</taxon>
        <taxon>Acariformes</taxon>
        <taxon>Sarcoptiformes</taxon>
        <taxon>Astigmata</taxon>
        <taxon>Glycyphagoidea</taxon>
        <taxon>Echimyopodidae</taxon>
        <taxon>Blomia</taxon>
    </lineage>
</organism>
<dbReference type="SUPFAM" id="SSF48371">
    <property type="entry name" value="ARM repeat"/>
    <property type="match status" value="1"/>
</dbReference>
<feature type="domain" description="TATA box binding protein associated factor (TAF) histone-like fold" evidence="8">
    <location>
        <begin position="37"/>
        <end position="101"/>
    </location>
</feature>
<dbReference type="InterPro" id="IPR016024">
    <property type="entry name" value="ARM-type_fold"/>
</dbReference>
<dbReference type="SUPFAM" id="SSF47113">
    <property type="entry name" value="Histone-fold"/>
    <property type="match status" value="1"/>
</dbReference>
<dbReference type="Pfam" id="PF07571">
    <property type="entry name" value="TAF6_C"/>
    <property type="match status" value="1"/>
</dbReference>
<dbReference type="GO" id="GO:0005669">
    <property type="term" value="C:transcription factor TFIID complex"/>
    <property type="evidence" value="ECO:0007669"/>
    <property type="project" value="InterPro"/>
</dbReference>
<dbReference type="InterPro" id="IPR046344">
    <property type="entry name" value="TAF6_C_sf"/>
</dbReference>
<comment type="caution">
    <text evidence="9">The sequence shown here is derived from an EMBL/GenBank/DDBJ whole genome shotgun (WGS) entry which is preliminary data.</text>
</comment>
<gene>
    <name evidence="9" type="ORF">RDWZM_004066</name>
</gene>
<proteinExistence type="inferred from homology"/>
<dbReference type="GO" id="GO:0016251">
    <property type="term" value="F:RNA polymerase II general transcription initiation factor activity"/>
    <property type="evidence" value="ECO:0007669"/>
    <property type="project" value="InterPro"/>
</dbReference>
<evidence type="ECO:0000256" key="5">
    <source>
        <dbReference type="ARBA" id="ARBA00023242"/>
    </source>
</evidence>
<keyword evidence="4" id="KW-0804">Transcription</keyword>
<dbReference type="CDD" id="cd08050">
    <property type="entry name" value="TAF6C"/>
    <property type="match status" value="1"/>
</dbReference>
<dbReference type="GO" id="GO:0016491">
    <property type="term" value="F:oxidoreductase activity"/>
    <property type="evidence" value="ECO:0007669"/>
    <property type="project" value="InterPro"/>
</dbReference>
<dbReference type="GO" id="GO:0046695">
    <property type="term" value="C:SLIK (SAGA-like) complex"/>
    <property type="evidence" value="ECO:0007669"/>
    <property type="project" value="InterPro"/>
</dbReference>
<evidence type="ECO:0000256" key="2">
    <source>
        <dbReference type="ARBA" id="ARBA00007688"/>
    </source>
</evidence>
<dbReference type="Proteomes" id="UP001142055">
    <property type="component" value="Chromosome 1"/>
</dbReference>
<dbReference type="SMART" id="SM00803">
    <property type="entry name" value="TAF"/>
    <property type="match status" value="1"/>
</dbReference>
<dbReference type="SUPFAM" id="SSF53720">
    <property type="entry name" value="ALDH-like"/>
    <property type="match status" value="1"/>
</dbReference>
<evidence type="ECO:0000259" key="8">
    <source>
        <dbReference type="SMART" id="SM00803"/>
    </source>
</evidence>
<evidence type="ECO:0000256" key="6">
    <source>
        <dbReference type="ARBA" id="ARBA00040091"/>
    </source>
</evidence>
<dbReference type="CDD" id="cd22931">
    <property type="entry name" value="HFD_TAF6"/>
    <property type="match status" value="1"/>
</dbReference>
<comment type="subcellular location">
    <subcellularLocation>
        <location evidence="1">Nucleus</location>
    </subcellularLocation>
</comment>
<evidence type="ECO:0000256" key="1">
    <source>
        <dbReference type="ARBA" id="ARBA00004123"/>
    </source>
</evidence>
<dbReference type="InterPro" id="IPR011442">
    <property type="entry name" value="TAF6_C"/>
</dbReference>
<dbReference type="EMBL" id="JAPWDV010000001">
    <property type="protein sequence ID" value="KAJ6225521.1"/>
    <property type="molecule type" value="Genomic_DNA"/>
</dbReference>
<accession>A0A9Q0RTL0</accession>
<reference evidence="9" key="1">
    <citation type="submission" date="2022-12" db="EMBL/GenBank/DDBJ databases">
        <title>Genome assemblies of Blomia tropicalis.</title>
        <authorList>
            <person name="Cui Y."/>
        </authorList>
    </citation>
    <scope>NUCLEOTIDE SEQUENCE</scope>
    <source>
        <tissue evidence="9">Adult mites</tissue>
    </source>
</reference>
<dbReference type="GO" id="GO:0003713">
    <property type="term" value="F:transcription coactivator activity"/>
    <property type="evidence" value="ECO:0007669"/>
    <property type="project" value="TreeGrafter"/>
</dbReference>
<feature type="region of interest" description="Disordered" evidence="7">
    <location>
        <begin position="1"/>
        <end position="26"/>
    </location>
</feature>
<name>A0A9Q0RTL0_BLOTA</name>
<dbReference type="InterPro" id="IPR016161">
    <property type="entry name" value="Ald_DH/histidinol_DH"/>
</dbReference>
<dbReference type="Gene3D" id="1.25.40.770">
    <property type="entry name" value="TAF6, C-terminal HEAT repeat domain"/>
    <property type="match status" value="1"/>
</dbReference>
<evidence type="ECO:0000256" key="4">
    <source>
        <dbReference type="ARBA" id="ARBA00023163"/>
    </source>
</evidence>
<dbReference type="Gene3D" id="1.10.20.10">
    <property type="entry name" value="Histone, subunit A"/>
    <property type="match status" value="1"/>
</dbReference>
<keyword evidence="3" id="KW-0805">Transcription regulation</keyword>
<evidence type="ECO:0000256" key="3">
    <source>
        <dbReference type="ARBA" id="ARBA00023015"/>
    </source>
</evidence>
<dbReference type="InterPro" id="IPR037796">
    <property type="entry name" value="TAF6"/>
</dbReference>
<protein>
    <recommendedName>
        <fullName evidence="6">Transcription initiation factor TFIID subunit 6</fullName>
    </recommendedName>
</protein>
<dbReference type="InterPro" id="IPR004823">
    <property type="entry name" value="TAF_TATA-bd_Histone-like_dom"/>
</dbReference>
<dbReference type="Pfam" id="PF02969">
    <property type="entry name" value="TAF"/>
    <property type="match status" value="1"/>
</dbReference>
<evidence type="ECO:0000313" key="10">
    <source>
        <dbReference type="Proteomes" id="UP001142055"/>
    </source>
</evidence>
<dbReference type="GO" id="GO:0051123">
    <property type="term" value="P:RNA polymerase II preinitiation complex assembly"/>
    <property type="evidence" value="ECO:0007669"/>
    <property type="project" value="TreeGrafter"/>
</dbReference>
<dbReference type="PANTHER" id="PTHR10221">
    <property type="entry name" value="TRANSCRIPTION INITIATION FACTOR TFIID SUBUNIT 6"/>
    <property type="match status" value="1"/>
</dbReference>
<dbReference type="GO" id="GO:0046982">
    <property type="term" value="F:protein heterodimerization activity"/>
    <property type="evidence" value="ECO:0007669"/>
    <property type="project" value="InterPro"/>
</dbReference>